<feature type="active site" evidence="4">
    <location>
        <position position="313"/>
    </location>
</feature>
<comment type="similarity">
    <text evidence="1">Belongs to the poly(ADP-ribose) glycohydrolase family.</text>
</comment>
<dbReference type="InterPro" id="IPR048362">
    <property type="entry name" value="PARG_helical"/>
</dbReference>
<feature type="domain" description="PARG catalytic Macro" evidence="6">
    <location>
        <begin position="264"/>
        <end position="470"/>
    </location>
</feature>
<dbReference type="EMBL" id="MCFH01000035">
    <property type="protein sequence ID" value="ORX46422.1"/>
    <property type="molecule type" value="Genomic_DNA"/>
</dbReference>
<evidence type="ECO:0000313" key="8">
    <source>
        <dbReference type="EMBL" id="ORX46422.1"/>
    </source>
</evidence>
<evidence type="ECO:0000256" key="2">
    <source>
        <dbReference type="ARBA" id="ARBA00012255"/>
    </source>
</evidence>
<name>A0A1Y1V5G9_9FUNG</name>
<dbReference type="PANTHER" id="PTHR12837">
    <property type="entry name" value="POLY ADP-RIBOSE GLYCOHYDROLASE"/>
    <property type="match status" value="1"/>
</dbReference>
<keyword evidence="3" id="KW-0378">Hydrolase</keyword>
<feature type="binding site" evidence="5">
    <location>
        <position position="353"/>
    </location>
    <ligand>
        <name>substrate</name>
    </ligand>
</feature>
<feature type="active site" evidence="4">
    <location>
        <position position="295"/>
    </location>
</feature>
<dbReference type="InterPro" id="IPR007724">
    <property type="entry name" value="Poly_GlycHdrlase"/>
</dbReference>
<evidence type="ECO:0000256" key="5">
    <source>
        <dbReference type="PIRSR" id="PIRSR607724-2"/>
    </source>
</evidence>
<evidence type="ECO:0000259" key="7">
    <source>
        <dbReference type="Pfam" id="PF20811"/>
    </source>
</evidence>
<accession>A0A1Y1V5G9</accession>
<dbReference type="GO" id="GO:0005634">
    <property type="term" value="C:nucleus"/>
    <property type="evidence" value="ECO:0007669"/>
    <property type="project" value="TreeGrafter"/>
</dbReference>
<evidence type="ECO:0000259" key="6">
    <source>
        <dbReference type="Pfam" id="PF05028"/>
    </source>
</evidence>
<feature type="binding site" evidence="5">
    <location>
        <position position="312"/>
    </location>
    <ligand>
        <name>substrate</name>
    </ligand>
</feature>
<dbReference type="AlphaFoldDB" id="A0A1Y1V5G9"/>
<comment type="caution">
    <text evidence="8">The sequence shown here is derived from an EMBL/GenBank/DDBJ whole genome shotgun (WGS) entry which is preliminary data.</text>
</comment>
<dbReference type="GO" id="GO:0004649">
    <property type="term" value="F:poly(ADP-ribose) glycohydrolase activity"/>
    <property type="evidence" value="ECO:0007669"/>
    <property type="project" value="UniProtKB-EC"/>
</dbReference>
<organism evidence="8 9">
    <name type="scientific">Piromyces finnis</name>
    <dbReference type="NCBI Taxonomy" id="1754191"/>
    <lineage>
        <taxon>Eukaryota</taxon>
        <taxon>Fungi</taxon>
        <taxon>Fungi incertae sedis</taxon>
        <taxon>Chytridiomycota</taxon>
        <taxon>Chytridiomycota incertae sedis</taxon>
        <taxon>Neocallimastigomycetes</taxon>
        <taxon>Neocallimastigales</taxon>
        <taxon>Neocallimastigaceae</taxon>
        <taxon>Piromyces</taxon>
    </lineage>
</organism>
<dbReference type="STRING" id="1754191.A0A1Y1V5G9"/>
<gene>
    <name evidence="8" type="ORF">BCR36DRAFT_331854</name>
</gene>
<feature type="active site" evidence="4">
    <location>
        <position position="314"/>
    </location>
</feature>
<reference evidence="8 9" key="1">
    <citation type="submission" date="2016-08" db="EMBL/GenBank/DDBJ databases">
        <title>Genomes of anaerobic fungi encode conserved fungal cellulosomes for biomass hydrolysis.</title>
        <authorList>
            <consortium name="DOE Joint Genome Institute"/>
            <person name="Haitjema C.H."/>
            <person name="Gilmore S.P."/>
            <person name="Henske J.K."/>
            <person name="Solomon K.V."/>
            <person name="De Groot R."/>
            <person name="Kuo A."/>
            <person name="Mondo S.J."/>
            <person name="Salamov A.A."/>
            <person name="Labutti K."/>
            <person name="Zhao Z."/>
            <person name="Chiniquy J."/>
            <person name="Barry K."/>
            <person name="Brewer H.M."/>
            <person name="Purvine S.O."/>
            <person name="Wright A.T."/>
            <person name="Boxma B."/>
            <person name="Van Alen T."/>
            <person name="Hackstein J.H."/>
            <person name="Baker S.E."/>
            <person name="Grigoriev I.V."/>
            <person name="O'Malley M.A."/>
        </authorList>
    </citation>
    <scope>NUCLEOTIDE SEQUENCE [LARGE SCALE GENOMIC DNA]</scope>
    <source>
        <strain evidence="9">finn</strain>
    </source>
</reference>
<dbReference type="GO" id="GO:0005975">
    <property type="term" value="P:carbohydrate metabolic process"/>
    <property type="evidence" value="ECO:0007669"/>
    <property type="project" value="InterPro"/>
</dbReference>
<sequence length="528" mass="61339">MYRRYNQYSNSNNSLSRGTRKYVQTKLDFGQKKQDKYVENPSLVRYNFSNIMLCQNELNVEDKLINHLHYIRMPFYEVDNPEKLNVNNYNKIKKALTSLPINNSNTFQYALLQYHPELSNTDSSLLNNLRRYESKYPEEASSFFKNTLPYIIEQALNLPKYLTKPIPLLGKYMNIAITINKLQAISLLANQFLCIFTNENHKIYQTPECSFLGMLSSPNFPIDSSVEKIRCVIHYFEKMKSRSIDSLKSELLTYQRVSLKDSDIPDWIHSKMDICNVIIDKGKNIEDCENMLQVDFANSYLGGGVLKAGCVQEEIRFTINPELFISMIFTQRLDHLESAFIIGTERISKFKGYGRSFKYNGDYNDSYIAFDKWNRKSTEIVALDATHYGSSYKKYIQFSTKDTIREMNKLYIGFKENEFSSLSKGSYIATGNWGCGAYNGDLELKALLQIMVASIAERNIYYCPFDQVEFADRLGQVISSLKQHNITTDLLYKLIRTYNNEVVFASVNQNKLPNITLFDYILETVKYN</sequence>
<dbReference type="GO" id="GO:0009225">
    <property type="term" value="P:nucleotide-sugar metabolic process"/>
    <property type="evidence" value="ECO:0007669"/>
    <property type="project" value="TreeGrafter"/>
</dbReference>
<dbReference type="GO" id="GO:0006282">
    <property type="term" value="P:regulation of DNA repair"/>
    <property type="evidence" value="ECO:0007669"/>
    <property type="project" value="InterPro"/>
</dbReference>
<reference evidence="8 9" key="2">
    <citation type="submission" date="2016-08" db="EMBL/GenBank/DDBJ databases">
        <title>Pervasive Adenine N6-methylation of Active Genes in Fungi.</title>
        <authorList>
            <consortium name="DOE Joint Genome Institute"/>
            <person name="Mondo S.J."/>
            <person name="Dannebaum R.O."/>
            <person name="Kuo R.C."/>
            <person name="Labutti K."/>
            <person name="Haridas S."/>
            <person name="Kuo A."/>
            <person name="Salamov A."/>
            <person name="Ahrendt S.R."/>
            <person name="Lipzen A."/>
            <person name="Sullivan W."/>
            <person name="Andreopoulos W.B."/>
            <person name="Clum A."/>
            <person name="Lindquist E."/>
            <person name="Daum C."/>
            <person name="Ramamoorthy G.K."/>
            <person name="Gryganskyi A."/>
            <person name="Culley D."/>
            <person name="Magnuson J.K."/>
            <person name="James T.Y."/>
            <person name="O'Malley M.A."/>
            <person name="Stajich J.E."/>
            <person name="Spatafora J.W."/>
            <person name="Visel A."/>
            <person name="Grigoriev I.V."/>
        </authorList>
    </citation>
    <scope>NUCLEOTIDE SEQUENCE [LARGE SCALE GENOMIC DNA]</scope>
    <source>
        <strain evidence="9">finn</strain>
    </source>
</reference>
<dbReference type="OrthoDB" id="1937899at2759"/>
<keyword evidence="9" id="KW-1185">Reference proteome</keyword>
<evidence type="ECO:0000256" key="1">
    <source>
        <dbReference type="ARBA" id="ARBA00009545"/>
    </source>
</evidence>
<feature type="domain" description="PARG helical" evidence="7">
    <location>
        <begin position="138"/>
        <end position="256"/>
    </location>
</feature>
<protein>
    <recommendedName>
        <fullName evidence="2">poly(ADP-ribose) glycohydrolase</fullName>
        <ecNumber evidence="2">3.2.1.143</ecNumber>
    </recommendedName>
</protein>
<dbReference type="Proteomes" id="UP000193719">
    <property type="component" value="Unassembled WGS sequence"/>
</dbReference>
<evidence type="ECO:0000256" key="4">
    <source>
        <dbReference type="PIRSR" id="PIRSR607724-1"/>
    </source>
</evidence>
<dbReference type="EC" id="3.2.1.143" evidence="2"/>
<proteinExistence type="inferred from homology"/>
<dbReference type="GO" id="GO:1990966">
    <property type="term" value="P:ATP generation from poly-ADP-D-ribose"/>
    <property type="evidence" value="ECO:0007669"/>
    <property type="project" value="TreeGrafter"/>
</dbReference>
<dbReference type="GO" id="GO:0005737">
    <property type="term" value="C:cytoplasm"/>
    <property type="evidence" value="ECO:0007669"/>
    <property type="project" value="TreeGrafter"/>
</dbReference>
<dbReference type="Pfam" id="PF05028">
    <property type="entry name" value="PARG_cat_C"/>
    <property type="match status" value="1"/>
</dbReference>
<evidence type="ECO:0000256" key="3">
    <source>
        <dbReference type="ARBA" id="ARBA00022801"/>
    </source>
</evidence>
<dbReference type="InterPro" id="IPR046372">
    <property type="entry name" value="PARG_cat_C"/>
</dbReference>
<dbReference type="Pfam" id="PF20811">
    <property type="entry name" value="PARG_cat_N"/>
    <property type="match status" value="1"/>
</dbReference>
<dbReference type="PANTHER" id="PTHR12837:SF0">
    <property type="entry name" value="POLY(ADP-RIBOSE) GLYCOHYDROLASE"/>
    <property type="match status" value="1"/>
</dbReference>
<feature type="binding site" evidence="5">
    <location>
        <position position="298"/>
    </location>
    <ligand>
        <name>substrate</name>
    </ligand>
</feature>
<evidence type="ECO:0000313" key="9">
    <source>
        <dbReference type="Proteomes" id="UP000193719"/>
    </source>
</evidence>